<proteinExistence type="inferred from homology"/>
<organism evidence="3 4">
    <name type="scientific">Oceanobacillus kapialis</name>
    <dbReference type="NCBI Taxonomy" id="481353"/>
    <lineage>
        <taxon>Bacteria</taxon>
        <taxon>Bacillati</taxon>
        <taxon>Bacillota</taxon>
        <taxon>Bacilli</taxon>
        <taxon>Bacillales</taxon>
        <taxon>Bacillaceae</taxon>
        <taxon>Oceanobacillus</taxon>
    </lineage>
</organism>
<comment type="similarity">
    <text evidence="1">Belongs to the YciI family.</text>
</comment>
<protein>
    <submittedName>
        <fullName evidence="3">YciI family protein</fullName>
    </submittedName>
</protein>
<dbReference type="RefSeq" id="WP_379562643.1">
    <property type="nucleotide sequence ID" value="NZ_CP085256.1"/>
</dbReference>
<dbReference type="InterPro" id="IPR005545">
    <property type="entry name" value="YCII"/>
</dbReference>
<reference evidence="4" key="1">
    <citation type="journal article" date="2019" name="Int. J. Syst. Evol. Microbiol.">
        <title>The Global Catalogue of Microorganisms (GCM) 10K type strain sequencing project: providing services to taxonomists for standard genome sequencing and annotation.</title>
        <authorList>
            <consortium name="The Broad Institute Genomics Platform"/>
            <consortium name="The Broad Institute Genome Sequencing Center for Infectious Disease"/>
            <person name="Wu L."/>
            <person name="Ma J."/>
        </authorList>
    </citation>
    <scope>NUCLEOTIDE SEQUENCE [LARGE SCALE GENOMIC DNA]</scope>
    <source>
        <strain evidence="4">TISTR 1858</strain>
    </source>
</reference>
<dbReference type="Gene3D" id="3.30.70.1060">
    <property type="entry name" value="Dimeric alpha+beta barrel"/>
    <property type="match status" value="1"/>
</dbReference>
<evidence type="ECO:0000313" key="3">
    <source>
        <dbReference type="EMBL" id="MFD2629853.1"/>
    </source>
</evidence>
<dbReference type="InterPro" id="IPR011008">
    <property type="entry name" value="Dimeric_a/b-barrel"/>
</dbReference>
<dbReference type="Pfam" id="PF03795">
    <property type="entry name" value="YCII"/>
    <property type="match status" value="1"/>
</dbReference>
<feature type="domain" description="YCII-related" evidence="2">
    <location>
        <begin position="12"/>
        <end position="83"/>
    </location>
</feature>
<dbReference type="SUPFAM" id="SSF54909">
    <property type="entry name" value="Dimeric alpha+beta barrel"/>
    <property type="match status" value="1"/>
</dbReference>
<keyword evidence="4" id="KW-1185">Reference proteome</keyword>
<comment type="caution">
    <text evidence="3">The sequence shown here is derived from an EMBL/GenBank/DDBJ whole genome shotgun (WGS) entry which is preliminary data.</text>
</comment>
<dbReference type="PANTHER" id="PTHR37828:SF1">
    <property type="entry name" value="YCII-RELATED DOMAIN-CONTAINING PROTEIN"/>
    <property type="match status" value="1"/>
</dbReference>
<dbReference type="Proteomes" id="UP001597451">
    <property type="component" value="Unassembled WGS sequence"/>
</dbReference>
<dbReference type="PANTHER" id="PTHR37828">
    <property type="entry name" value="GSR2449 PROTEIN"/>
    <property type="match status" value="1"/>
</dbReference>
<accession>A0ABW5Q2K1</accession>
<evidence type="ECO:0000313" key="4">
    <source>
        <dbReference type="Proteomes" id="UP001597451"/>
    </source>
</evidence>
<sequence length="94" mass="10825">MNYYAAFLPMKDEEKSKTYRPDHLTYLEDMEKQEKIFAKGRFTDGAGGLVIYQAESLEEAEELVKADPYVAKGARDYKLHEWTMVLAESAARPE</sequence>
<gene>
    <name evidence="3" type="ORF">ACFSUN_13780</name>
</gene>
<evidence type="ECO:0000259" key="2">
    <source>
        <dbReference type="Pfam" id="PF03795"/>
    </source>
</evidence>
<dbReference type="EMBL" id="JBHUMX010000041">
    <property type="protein sequence ID" value="MFD2629853.1"/>
    <property type="molecule type" value="Genomic_DNA"/>
</dbReference>
<evidence type="ECO:0000256" key="1">
    <source>
        <dbReference type="ARBA" id="ARBA00007689"/>
    </source>
</evidence>
<name>A0ABW5Q2K1_9BACI</name>